<dbReference type="InterPro" id="IPR050654">
    <property type="entry name" value="AChE-related_enzymes"/>
</dbReference>
<dbReference type="GO" id="GO:0019695">
    <property type="term" value="P:choline metabolic process"/>
    <property type="evidence" value="ECO:0007669"/>
    <property type="project" value="TreeGrafter"/>
</dbReference>
<gene>
    <name evidence="6" type="ORF">V5799_010432</name>
</gene>
<dbReference type="GO" id="GO:0006581">
    <property type="term" value="P:acetylcholine catabolic process"/>
    <property type="evidence" value="ECO:0007669"/>
    <property type="project" value="TreeGrafter"/>
</dbReference>
<dbReference type="Proteomes" id="UP001321473">
    <property type="component" value="Unassembled WGS sequence"/>
</dbReference>
<keyword evidence="4" id="KW-0325">Glycoprotein</keyword>
<sequence length="209" mass="22520">MCTVVPVPYRYLSALGDVVVVVPNYRLGALGFLSDGSDEAPGNVGLADQMLALEWTRHNIAGFGGNASNMVLVGYGAGATAAGYLLLSEAAGVAKARAVPRRAILMSGSPFTRYPDNTEFRRQRVAEQAKRLNCLKGRDPDLGCLRKVRIAGVQILLGYMDDETLHAAQLVRSILDLSDNLKKATVDLFYEVGLNTSAAEAVVQWYTKV</sequence>
<keyword evidence="3" id="KW-0378">Hydrolase</keyword>
<comment type="caution">
    <text evidence="6">The sequence shown here is derived from an EMBL/GenBank/DDBJ whole genome shotgun (WGS) entry which is preliminary data.</text>
</comment>
<keyword evidence="7" id="KW-1185">Reference proteome</keyword>
<accession>A0AAQ4EKA3</accession>
<dbReference type="InterPro" id="IPR002018">
    <property type="entry name" value="CarbesteraseB"/>
</dbReference>
<evidence type="ECO:0000256" key="1">
    <source>
        <dbReference type="ARBA" id="ARBA00005964"/>
    </source>
</evidence>
<evidence type="ECO:0000259" key="5">
    <source>
        <dbReference type="Pfam" id="PF00135"/>
    </source>
</evidence>
<dbReference type="InterPro" id="IPR029058">
    <property type="entry name" value="AB_hydrolase_fold"/>
</dbReference>
<name>A0AAQ4EKA3_AMBAM</name>
<dbReference type="PANTHER" id="PTHR43918">
    <property type="entry name" value="ACETYLCHOLINESTERASE"/>
    <property type="match status" value="1"/>
</dbReference>
<reference evidence="6 7" key="1">
    <citation type="journal article" date="2023" name="Arcadia Sci">
        <title>De novo assembly of a long-read Amblyomma americanum tick genome.</title>
        <authorList>
            <person name="Chou S."/>
            <person name="Poskanzer K.E."/>
            <person name="Rollins M."/>
            <person name="Thuy-Boun P.S."/>
        </authorList>
    </citation>
    <scope>NUCLEOTIDE SEQUENCE [LARGE SCALE GENOMIC DNA]</scope>
    <source>
        <strain evidence="6">F_SG_1</strain>
        <tissue evidence="6">Salivary glands</tissue>
    </source>
</reference>
<dbReference type="GO" id="GO:0003990">
    <property type="term" value="F:acetylcholinesterase activity"/>
    <property type="evidence" value="ECO:0007669"/>
    <property type="project" value="TreeGrafter"/>
</dbReference>
<keyword evidence="2" id="KW-0719">Serine esterase</keyword>
<evidence type="ECO:0000313" key="7">
    <source>
        <dbReference type="Proteomes" id="UP001321473"/>
    </source>
</evidence>
<dbReference type="GO" id="GO:0005886">
    <property type="term" value="C:plasma membrane"/>
    <property type="evidence" value="ECO:0007669"/>
    <property type="project" value="TreeGrafter"/>
</dbReference>
<protein>
    <recommendedName>
        <fullName evidence="5">Carboxylesterase type B domain-containing protein</fullName>
    </recommendedName>
</protein>
<dbReference type="SUPFAM" id="SSF53474">
    <property type="entry name" value="alpha/beta-Hydrolases"/>
    <property type="match status" value="1"/>
</dbReference>
<organism evidence="6 7">
    <name type="scientific">Amblyomma americanum</name>
    <name type="common">Lone star tick</name>
    <dbReference type="NCBI Taxonomy" id="6943"/>
    <lineage>
        <taxon>Eukaryota</taxon>
        <taxon>Metazoa</taxon>
        <taxon>Ecdysozoa</taxon>
        <taxon>Arthropoda</taxon>
        <taxon>Chelicerata</taxon>
        <taxon>Arachnida</taxon>
        <taxon>Acari</taxon>
        <taxon>Parasitiformes</taxon>
        <taxon>Ixodida</taxon>
        <taxon>Ixodoidea</taxon>
        <taxon>Ixodidae</taxon>
        <taxon>Amblyomminae</taxon>
        <taxon>Amblyomma</taxon>
    </lineage>
</organism>
<dbReference type="Pfam" id="PF00135">
    <property type="entry name" value="COesterase"/>
    <property type="match status" value="1"/>
</dbReference>
<evidence type="ECO:0000256" key="3">
    <source>
        <dbReference type="ARBA" id="ARBA00022801"/>
    </source>
</evidence>
<proteinExistence type="inferred from homology"/>
<dbReference type="Gene3D" id="3.40.50.1820">
    <property type="entry name" value="alpha/beta hydrolase"/>
    <property type="match status" value="1"/>
</dbReference>
<dbReference type="GO" id="GO:0005615">
    <property type="term" value="C:extracellular space"/>
    <property type="evidence" value="ECO:0007669"/>
    <property type="project" value="TreeGrafter"/>
</dbReference>
<comment type="similarity">
    <text evidence="1">Belongs to the type-B carboxylesterase/lipase family.</text>
</comment>
<dbReference type="AlphaFoldDB" id="A0AAQ4EKA3"/>
<dbReference type="PANTHER" id="PTHR43918:SF4">
    <property type="entry name" value="CARBOXYLIC ESTER HYDROLASE"/>
    <property type="match status" value="1"/>
</dbReference>
<evidence type="ECO:0000313" key="6">
    <source>
        <dbReference type="EMBL" id="KAK8775038.1"/>
    </source>
</evidence>
<feature type="domain" description="Carboxylesterase type B" evidence="5">
    <location>
        <begin position="10"/>
        <end position="148"/>
    </location>
</feature>
<evidence type="ECO:0000256" key="2">
    <source>
        <dbReference type="ARBA" id="ARBA00022487"/>
    </source>
</evidence>
<evidence type="ECO:0000256" key="4">
    <source>
        <dbReference type="ARBA" id="ARBA00023180"/>
    </source>
</evidence>
<dbReference type="EMBL" id="JARKHS020014637">
    <property type="protein sequence ID" value="KAK8775038.1"/>
    <property type="molecule type" value="Genomic_DNA"/>
</dbReference>